<proteinExistence type="inferred from homology"/>
<dbReference type="EMBL" id="HBIN01007562">
    <property type="protein sequence ID" value="CAE0435270.1"/>
    <property type="molecule type" value="Transcribed_RNA"/>
</dbReference>
<keyword evidence="8" id="KW-0408">Iron</keyword>
<dbReference type="AlphaFoldDB" id="A0A7S3LLN9"/>
<dbReference type="GO" id="GO:0003746">
    <property type="term" value="F:translation elongation factor activity"/>
    <property type="evidence" value="ECO:0007669"/>
    <property type="project" value="UniProtKB-KW"/>
</dbReference>
<protein>
    <recommendedName>
        <fullName evidence="9">Fe2OG dioxygenase domain-containing protein</fullName>
    </recommendedName>
</protein>
<keyword evidence="5" id="KW-0648">Protein biosynthesis</keyword>
<sequence length="469" mass="53039">METTVDCSTDNVDDSDNDPAVRRQRYLTGDQSVRKRVLWIERCWSKDDCEIISKEIHRLADAGKFQRRHGSYATNDLPVFYLCWNVYLLVMISVRRKVLTSMAQHFYLKVDDLYCKDLFFVKYETTKQNGLELHRDGALLSFNILLSEPSDFIGGGTFFQHLDAVVSTNKGDALAHDSQAMHAGNPIQHGGRIILVGFIEHLKEHKLSSIGTTYDRVAQSLKSVKERQRSRAKNQLNDNIEEHLLEGALSLICDPTKDVESDYDNESSNKLPELSTNESCELDLDLLFAKGSTKLEDIIKIAATNSPNPNLEFDDELHVVNKVEGVEDIIPKSSQLRALIFEETGVDPGEEAVASMKERVEQLCALYDKVRREHVLKHLNARKRVVIAVKPVDASIDLDDLRQRIRESINLNGSIQWGEMRVKPFVFGLKMIVAACDILESVSLQTLQDKIESFDHVSSTQIVSSFTVS</sequence>
<dbReference type="GO" id="GO:0051213">
    <property type="term" value="F:dioxygenase activity"/>
    <property type="evidence" value="ECO:0007669"/>
    <property type="project" value="UniProtKB-KW"/>
</dbReference>
<gene>
    <name evidence="10" type="ORF">ASTO00021_LOCUS5550</name>
</gene>
<dbReference type="PROSITE" id="PS51471">
    <property type="entry name" value="FE2OG_OXY"/>
    <property type="match status" value="1"/>
</dbReference>
<dbReference type="InterPro" id="IPR014717">
    <property type="entry name" value="Transl_elong_EF1B/ribsomal_bS6"/>
</dbReference>
<dbReference type="InterPro" id="IPR036219">
    <property type="entry name" value="eEF-1beta-like_sf"/>
</dbReference>
<feature type="domain" description="Fe2OG dioxygenase" evidence="9">
    <location>
        <begin position="109"/>
        <end position="201"/>
    </location>
</feature>
<comment type="cofactor">
    <cofactor evidence="1">
        <name>L-ascorbate</name>
        <dbReference type="ChEBI" id="CHEBI:38290"/>
    </cofactor>
</comment>
<dbReference type="Gene3D" id="2.60.120.620">
    <property type="entry name" value="q2cbj1_9rhob like domain"/>
    <property type="match status" value="1"/>
</dbReference>
<keyword evidence="4" id="KW-0251">Elongation factor</keyword>
<dbReference type="GO" id="GO:0005506">
    <property type="term" value="F:iron ion binding"/>
    <property type="evidence" value="ECO:0007669"/>
    <property type="project" value="InterPro"/>
</dbReference>
<evidence type="ECO:0000259" key="9">
    <source>
        <dbReference type="PROSITE" id="PS51471"/>
    </source>
</evidence>
<evidence type="ECO:0000256" key="4">
    <source>
        <dbReference type="ARBA" id="ARBA00022768"/>
    </source>
</evidence>
<keyword evidence="6" id="KW-0223">Dioxygenase</keyword>
<reference evidence="10" key="1">
    <citation type="submission" date="2021-01" db="EMBL/GenBank/DDBJ databases">
        <authorList>
            <person name="Corre E."/>
            <person name="Pelletier E."/>
            <person name="Niang G."/>
            <person name="Scheremetjew M."/>
            <person name="Finn R."/>
            <person name="Kale V."/>
            <person name="Holt S."/>
            <person name="Cochrane G."/>
            <person name="Meng A."/>
            <person name="Brown T."/>
            <person name="Cohen L."/>
        </authorList>
    </citation>
    <scope>NUCLEOTIDE SEQUENCE</scope>
    <source>
        <strain evidence="10">GSBS06</strain>
    </source>
</reference>
<dbReference type="SMART" id="SM00888">
    <property type="entry name" value="EF1_GNE"/>
    <property type="match status" value="1"/>
</dbReference>
<keyword evidence="7" id="KW-0560">Oxidoreductase</keyword>
<accession>A0A7S3LLN9</accession>
<evidence type="ECO:0000313" key="10">
    <source>
        <dbReference type="EMBL" id="CAE0435270.1"/>
    </source>
</evidence>
<evidence type="ECO:0000256" key="2">
    <source>
        <dbReference type="ARBA" id="ARBA00007411"/>
    </source>
</evidence>
<evidence type="ECO:0000256" key="7">
    <source>
        <dbReference type="ARBA" id="ARBA00023002"/>
    </source>
</evidence>
<dbReference type="GO" id="GO:0031418">
    <property type="term" value="F:L-ascorbic acid binding"/>
    <property type="evidence" value="ECO:0007669"/>
    <property type="project" value="InterPro"/>
</dbReference>
<dbReference type="InterPro" id="IPR006620">
    <property type="entry name" value="Pro_4_hyd_alph"/>
</dbReference>
<evidence type="ECO:0000256" key="1">
    <source>
        <dbReference type="ARBA" id="ARBA00001961"/>
    </source>
</evidence>
<dbReference type="Gene3D" id="3.30.70.60">
    <property type="match status" value="1"/>
</dbReference>
<dbReference type="SMART" id="SM00702">
    <property type="entry name" value="P4Hc"/>
    <property type="match status" value="1"/>
</dbReference>
<dbReference type="InterPro" id="IPR005123">
    <property type="entry name" value="Oxoglu/Fe-dep_dioxygenase_dom"/>
</dbReference>
<name>A0A7S3LLN9_9STRA</name>
<keyword evidence="3" id="KW-0479">Metal-binding</keyword>
<organism evidence="10">
    <name type="scientific">Aplanochytrium stocchinoi</name>
    <dbReference type="NCBI Taxonomy" id="215587"/>
    <lineage>
        <taxon>Eukaryota</taxon>
        <taxon>Sar</taxon>
        <taxon>Stramenopiles</taxon>
        <taxon>Bigyra</taxon>
        <taxon>Labyrinthulomycetes</taxon>
        <taxon>Thraustochytrida</taxon>
        <taxon>Thraustochytriidae</taxon>
        <taxon>Aplanochytrium</taxon>
    </lineage>
</organism>
<dbReference type="InterPro" id="IPR014038">
    <property type="entry name" value="EF1B_bsu/dsu_GNE"/>
</dbReference>
<evidence type="ECO:0000256" key="6">
    <source>
        <dbReference type="ARBA" id="ARBA00022964"/>
    </source>
</evidence>
<comment type="similarity">
    <text evidence="2">Belongs to the EF-1-beta/EF-1-delta family.</text>
</comment>
<evidence type="ECO:0000256" key="5">
    <source>
        <dbReference type="ARBA" id="ARBA00022917"/>
    </source>
</evidence>
<dbReference type="Pfam" id="PF00736">
    <property type="entry name" value="EF1_GNE"/>
    <property type="match status" value="1"/>
</dbReference>
<dbReference type="GO" id="GO:0016705">
    <property type="term" value="F:oxidoreductase activity, acting on paired donors, with incorporation or reduction of molecular oxygen"/>
    <property type="evidence" value="ECO:0007669"/>
    <property type="project" value="InterPro"/>
</dbReference>
<dbReference type="SUPFAM" id="SSF54984">
    <property type="entry name" value="eEF-1beta-like"/>
    <property type="match status" value="1"/>
</dbReference>
<evidence type="ECO:0000256" key="8">
    <source>
        <dbReference type="ARBA" id="ARBA00023004"/>
    </source>
</evidence>
<evidence type="ECO:0000256" key="3">
    <source>
        <dbReference type="ARBA" id="ARBA00022723"/>
    </source>
</evidence>